<dbReference type="GO" id="GO:0005524">
    <property type="term" value="F:ATP binding"/>
    <property type="evidence" value="ECO:0007669"/>
    <property type="project" value="UniProtKB-UniRule"/>
</dbReference>
<dbReference type="Gene3D" id="2.40.50.100">
    <property type="match status" value="1"/>
</dbReference>
<dbReference type="Pfam" id="PF02786">
    <property type="entry name" value="CPSase_L_D2"/>
    <property type="match status" value="1"/>
</dbReference>
<dbReference type="InterPro" id="IPR011761">
    <property type="entry name" value="ATP-grasp"/>
</dbReference>
<feature type="domain" description="Biotin carboxylation" evidence="10">
    <location>
        <begin position="606"/>
        <end position="1048"/>
    </location>
</feature>
<organism evidence="11 12">
    <name type="scientific">Wickerhamiella sorbophila</name>
    <dbReference type="NCBI Taxonomy" id="45607"/>
    <lineage>
        <taxon>Eukaryota</taxon>
        <taxon>Fungi</taxon>
        <taxon>Dikarya</taxon>
        <taxon>Ascomycota</taxon>
        <taxon>Saccharomycotina</taxon>
        <taxon>Dipodascomycetes</taxon>
        <taxon>Dipodascales</taxon>
        <taxon>Trichomonascaceae</taxon>
        <taxon>Wickerhamiella</taxon>
    </lineage>
</organism>
<sequence>MMSETIGLTIDQWRSTQLQAAAGVALDRILQLAQSLSKDSPEWIYVATEKDIKDQWNTIDHSLKDDLPLYGVPYAVKDNIDVNGFPTTAACPKFEYLASSDATVVAQLRTAGAIVVGKTNLDQFATGLVGVRSPYGTPSSVFSEEHVSGGSSSGSAVVVGKGIVPFALGTDTAGSGRVPAALNNLIGVKPTVGIWSTTGVVPACKSLDAPTVFTLNLKDAEKILSIGIKYDNLNPYTRQFPERPVTTFGRRPILGVPKNPEFYGETENETLFYQVVNKVRDCGIEVVEVDCSDLFRLAKLLYEGPWVAERYHAIKDFINEQHMDPTVYNIISGAHGVSAIDAFDKEYIRQTIKKKFRAELGYLDGFVMPTCPLNPKIADVLAEPFLINSQQGTYTNFVNLADLSALAIPASFRSDGLPFGITFMSEAFNDFALLELAQRFLQTFENRQLGNTPAKVSQSGDTVGYTLPDGCSRRTMQLAVVGAHLSGMVLNWQLRKVNSTLAFRAKTAPKYKLWALKTTPPKPGLERVSSGGSPIEVEVWDVPVERFGEFISMVPQPLGIGTLELETGALVKGFICENAGLLEGAEDITSFGGWRSYIADRKIGKPFDTVLIANRGEIAVRMIKALKKMSIRSVAVYSEPDRHVQHVLDADVAVDLHGVSAAETYLSMRKIIDACKQTRAQAVLPGYGFLAENAEFAELCEKEGIIFIGPSAKIIRELGMKHTAREIAKKAGVPLTPGTGLLESIQEALEAADSIGYPVMIKSTAGGGGIGLQRVDNAADLPQVFNTVRHQGLQYFNDSGVFIEAFVENARHIEVQVFGDGFGKAIDLGERDCSLQRRNQKVIEETPAPNLPEKTRAALRKSARDLAAAMKYKCAGTIEYIFDPARDKYYFLEVNTRLQVEHPVTEEVTKLDLVEWMVNIAANRAPSFDNEIIPTGASMEARVYAENPVRDFAPSPGTITEVSFPKWARVDTWIFKGSTISSEYDPMIAKIIVHGKNRKDALELLQKALNETIISGVVTNLDYLRSVAGSQMFKEVKMFTKALDTYEYKPHAIEITAPGSATTIQDYPGRTGLWHIGVPPSGPMDSYAFRVANHIVGNHESAPAIECTLVGPSLVFHHDSLIALTGGTSTATLDGTIIPLWAPVSVKSGQQLVVGKLSSGCRAYLAVRGGLDVPEYLGSRSTFAQGSIGGYNGRALKFGDVVPIGQPELPCCTIPAPVHAPIEFPESLIPKYSNKWNVTVTCGPHGAPDFFKSEFLDTFFETEWKIHYNSNRFGVRLTGPKPHWARTDGGEAGLHPSNAHDYVYSLGAINFTGDEPVVLTCDGPSLGGFVCAGVITEADLWKMGQVKPGDLVKFSPVTVEHALILKKVVDQQVIGVETPIPALEEVHEDPILFFQEATVTSPKVVYRQAGDRYLLIEYGENVMDLNLRYRVHCLIEHTLGKVGGVIEMSPGVRSVHIEYDPAIISQSSLLDNLLGIEFNIKSSSDWKVKSRVIRLPMAFEDQKTLSAVERYQETIRSEAPWLPNNVDFIRDVNGLSDRNEVRNMMYSARFMVMGLGDVYLGAPCAVPLDPRHRLLGTKYNPSRSWTPNGTVGLGGMYMCIYTMESPGGYQLIGRTIPIWDKLCLNESAANGKPWLLSCFDQIEYYPVTEHKLEGFVTQVEQGDYKLEITETVFDAGDYHKFLKDNEQTISAHNLRIAARQDEFARVIAASESKATSETVKAPVEIFSDTATMIYAEVTGRFWKNMVEEGVNVSQHDCILILEAMKTELLVCASVAGTVVKILHKNGDMVEAGDLVAVIEP</sequence>
<feature type="domain" description="Lipoyl-binding" evidence="8">
    <location>
        <begin position="1716"/>
        <end position="1799"/>
    </location>
</feature>
<gene>
    <name evidence="11" type="ORF">B9G98_02296</name>
</gene>
<dbReference type="NCBIfam" id="NF006043">
    <property type="entry name" value="PRK08186.1"/>
    <property type="match status" value="1"/>
</dbReference>
<evidence type="ECO:0000256" key="4">
    <source>
        <dbReference type="ARBA" id="ARBA00022801"/>
    </source>
</evidence>
<dbReference type="InterPro" id="IPR013815">
    <property type="entry name" value="ATP_grasp_subdomain_1"/>
</dbReference>
<dbReference type="InterPro" id="IPR029000">
    <property type="entry name" value="Cyclophilin-like_dom_sf"/>
</dbReference>
<dbReference type="GeneID" id="36516044"/>
<dbReference type="SUPFAM" id="SSF51230">
    <property type="entry name" value="Single hybrid motif"/>
    <property type="match status" value="1"/>
</dbReference>
<dbReference type="InterPro" id="IPR011054">
    <property type="entry name" value="Rudment_hybrid_motif"/>
</dbReference>
<dbReference type="GO" id="GO:0016787">
    <property type="term" value="F:hydrolase activity"/>
    <property type="evidence" value="ECO:0007669"/>
    <property type="project" value="UniProtKB-KW"/>
</dbReference>
<dbReference type="PANTHER" id="PTHR18866:SF128">
    <property type="entry name" value="UREA AMIDOLYASE"/>
    <property type="match status" value="1"/>
</dbReference>
<dbReference type="Gene3D" id="3.30.470.20">
    <property type="entry name" value="ATP-grasp fold, B domain"/>
    <property type="match status" value="1"/>
</dbReference>
<keyword evidence="12" id="KW-1185">Reference proteome</keyword>
<dbReference type="PROSITE" id="PS50975">
    <property type="entry name" value="ATP_GRASP"/>
    <property type="match status" value="1"/>
</dbReference>
<dbReference type="GO" id="GO:0016829">
    <property type="term" value="F:lyase activity"/>
    <property type="evidence" value="ECO:0007669"/>
    <property type="project" value="UniProtKB-KW"/>
</dbReference>
<dbReference type="Gene3D" id="3.30.1360.40">
    <property type="match status" value="1"/>
</dbReference>
<dbReference type="Pfam" id="PF02785">
    <property type="entry name" value="Biotin_carb_C"/>
    <property type="match status" value="1"/>
</dbReference>
<proteinExistence type="predicted"/>
<dbReference type="PROSITE" id="PS00866">
    <property type="entry name" value="CPSASE_1"/>
    <property type="match status" value="1"/>
</dbReference>
<dbReference type="SUPFAM" id="SSF75304">
    <property type="entry name" value="Amidase signature (AS) enzymes"/>
    <property type="match status" value="1"/>
</dbReference>
<dbReference type="Gene3D" id="2.40.100.10">
    <property type="entry name" value="Cyclophilin-like"/>
    <property type="match status" value="2"/>
</dbReference>
<dbReference type="InterPro" id="IPR005479">
    <property type="entry name" value="CPAse_ATP-bd"/>
</dbReference>
<dbReference type="Gene3D" id="3.40.50.20">
    <property type="match status" value="1"/>
</dbReference>
<evidence type="ECO:0000256" key="2">
    <source>
        <dbReference type="ARBA" id="ARBA00022598"/>
    </source>
</evidence>
<evidence type="ECO:0000259" key="10">
    <source>
        <dbReference type="PROSITE" id="PS50979"/>
    </source>
</evidence>
<dbReference type="OrthoDB" id="196847at2759"/>
<dbReference type="InterPro" id="IPR036928">
    <property type="entry name" value="AS_sf"/>
</dbReference>
<dbReference type="InterPro" id="IPR016185">
    <property type="entry name" value="PreATP-grasp_dom_sf"/>
</dbReference>
<dbReference type="InterPro" id="IPR003778">
    <property type="entry name" value="CT_A_B"/>
</dbReference>
<dbReference type="Gene3D" id="1.20.58.1700">
    <property type="match status" value="1"/>
</dbReference>
<keyword evidence="11" id="KW-0456">Lyase</keyword>
<dbReference type="InterPro" id="IPR000089">
    <property type="entry name" value="Biotin_lipoyl"/>
</dbReference>
<keyword evidence="5 7" id="KW-0067">ATP-binding</keyword>
<dbReference type="PROSITE" id="PS50968">
    <property type="entry name" value="BIOTINYL_LIPOYL"/>
    <property type="match status" value="1"/>
</dbReference>
<accession>A0A2T0FI78</accession>
<dbReference type="InterPro" id="IPR005482">
    <property type="entry name" value="Biotin_COase_C"/>
</dbReference>
<evidence type="ECO:0000313" key="11">
    <source>
        <dbReference type="EMBL" id="PRT54676.1"/>
    </source>
</evidence>
<dbReference type="SUPFAM" id="SSF52440">
    <property type="entry name" value="PreATP-grasp domain"/>
    <property type="match status" value="1"/>
</dbReference>
<dbReference type="InterPro" id="IPR053844">
    <property type="entry name" value="AH_C"/>
</dbReference>
<dbReference type="Proteomes" id="UP000238350">
    <property type="component" value="Unassembled WGS sequence"/>
</dbReference>
<keyword evidence="3 7" id="KW-0547">Nucleotide-binding</keyword>
<feature type="domain" description="ATP-grasp" evidence="9">
    <location>
        <begin position="725"/>
        <end position="922"/>
    </location>
</feature>
<dbReference type="SUPFAM" id="SSF50891">
    <property type="entry name" value="Cyclophilin-like"/>
    <property type="match status" value="2"/>
</dbReference>
<comment type="cofactor">
    <cofactor evidence="1">
        <name>biotin</name>
        <dbReference type="ChEBI" id="CHEBI:57586"/>
    </cofactor>
</comment>
<dbReference type="Pfam" id="PF21986">
    <property type="entry name" value="AH_C"/>
    <property type="match status" value="1"/>
</dbReference>
<dbReference type="NCBIfam" id="TIGR00724">
    <property type="entry name" value="urea_amlyse_rel"/>
    <property type="match status" value="1"/>
</dbReference>
<evidence type="ECO:0000313" key="12">
    <source>
        <dbReference type="Proteomes" id="UP000238350"/>
    </source>
</evidence>
<dbReference type="Gene3D" id="3.10.490.10">
    <property type="entry name" value="Gamma-glutamyl cyclotransferase-like"/>
    <property type="match status" value="1"/>
</dbReference>
<keyword evidence="2" id="KW-0436">Ligase</keyword>
<dbReference type="Pfam" id="PF02682">
    <property type="entry name" value="CT_C_D"/>
    <property type="match status" value="1"/>
</dbReference>
<dbReference type="InterPro" id="IPR011764">
    <property type="entry name" value="Biotin_carboxylation_dom"/>
</dbReference>
<dbReference type="InterPro" id="IPR011053">
    <property type="entry name" value="Single_hybrid_motif"/>
</dbReference>
<dbReference type="SMART" id="SM00797">
    <property type="entry name" value="AHS2"/>
    <property type="match status" value="1"/>
</dbReference>
<dbReference type="Gene3D" id="3.90.1300.10">
    <property type="entry name" value="Amidase signature (AS) domain"/>
    <property type="match status" value="1"/>
</dbReference>
<dbReference type="InterPro" id="IPR023631">
    <property type="entry name" value="Amidase_dom"/>
</dbReference>
<dbReference type="Pfam" id="PF02626">
    <property type="entry name" value="CT_A_B"/>
    <property type="match status" value="1"/>
</dbReference>
<evidence type="ECO:0000256" key="1">
    <source>
        <dbReference type="ARBA" id="ARBA00001953"/>
    </source>
</evidence>
<reference evidence="11 12" key="1">
    <citation type="submission" date="2017-04" db="EMBL/GenBank/DDBJ databases">
        <title>Genome sequencing of [Candida] sorbophila.</title>
        <authorList>
            <person name="Ahn J.O."/>
        </authorList>
    </citation>
    <scope>NUCLEOTIDE SEQUENCE [LARGE SCALE GENOMIC DNA]</scope>
    <source>
        <strain evidence="11 12">DS02</strain>
    </source>
</reference>
<name>A0A2T0FI78_9ASCO</name>
<dbReference type="PROSITE" id="PS50979">
    <property type="entry name" value="BC"/>
    <property type="match status" value="1"/>
</dbReference>
<evidence type="ECO:0000256" key="7">
    <source>
        <dbReference type="PROSITE-ProRule" id="PRU00409"/>
    </source>
</evidence>
<evidence type="ECO:0000256" key="3">
    <source>
        <dbReference type="ARBA" id="ARBA00022741"/>
    </source>
</evidence>
<dbReference type="SUPFAM" id="SSF160467">
    <property type="entry name" value="PH0987 N-terminal domain-like"/>
    <property type="match status" value="1"/>
</dbReference>
<dbReference type="InterPro" id="IPR005481">
    <property type="entry name" value="BC-like_N"/>
</dbReference>
<dbReference type="SUPFAM" id="SSF51246">
    <property type="entry name" value="Rudiment single hybrid motif"/>
    <property type="match status" value="1"/>
</dbReference>
<dbReference type="Pfam" id="PF01425">
    <property type="entry name" value="Amidase"/>
    <property type="match status" value="1"/>
</dbReference>
<dbReference type="InterPro" id="IPR003833">
    <property type="entry name" value="CT_C_D"/>
</dbReference>
<dbReference type="EMBL" id="NDIQ01000021">
    <property type="protein sequence ID" value="PRT54676.1"/>
    <property type="molecule type" value="Genomic_DNA"/>
</dbReference>
<dbReference type="GO" id="GO:0046872">
    <property type="term" value="F:metal ion binding"/>
    <property type="evidence" value="ECO:0007669"/>
    <property type="project" value="InterPro"/>
</dbReference>
<dbReference type="CDD" id="cd06850">
    <property type="entry name" value="biotinyl_domain"/>
    <property type="match status" value="1"/>
</dbReference>
<dbReference type="SMART" id="SM00796">
    <property type="entry name" value="AHS1"/>
    <property type="match status" value="1"/>
</dbReference>
<evidence type="ECO:0000256" key="6">
    <source>
        <dbReference type="ARBA" id="ARBA00023267"/>
    </source>
</evidence>
<comment type="caution">
    <text evidence="11">The sequence shown here is derived from an EMBL/GenBank/DDBJ whole genome shotgun (WGS) entry which is preliminary data.</text>
</comment>
<evidence type="ECO:0000256" key="5">
    <source>
        <dbReference type="ARBA" id="ARBA00022840"/>
    </source>
</evidence>
<dbReference type="PANTHER" id="PTHR18866">
    <property type="entry name" value="CARBOXYLASE:PYRUVATE/ACETYL-COA/PROPIONYL-COA CARBOXYLASE"/>
    <property type="match status" value="1"/>
</dbReference>
<dbReference type="GO" id="GO:0044281">
    <property type="term" value="P:small molecule metabolic process"/>
    <property type="evidence" value="ECO:0007669"/>
    <property type="project" value="UniProtKB-ARBA"/>
</dbReference>
<evidence type="ECO:0000259" key="8">
    <source>
        <dbReference type="PROSITE" id="PS50968"/>
    </source>
</evidence>
<dbReference type="Gene3D" id="3.30.1490.20">
    <property type="entry name" value="ATP-grasp fold, A domain"/>
    <property type="match status" value="1"/>
</dbReference>
<dbReference type="InterPro" id="IPR050856">
    <property type="entry name" value="Biotin_carboxylase_complex"/>
</dbReference>
<dbReference type="NCBIfam" id="TIGR02713">
    <property type="entry name" value="allophanate_hyd"/>
    <property type="match status" value="1"/>
</dbReference>
<dbReference type="SMART" id="SM00878">
    <property type="entry name" value="Biotin_carb_C"/>
    <property type="match status" value="1"/>
</dbReference>
<dbReference type="PROSITE" id="PS00867">
    <property type="entry name" value="CPSASE_2"/>
    <property type="match status" value="1"/>
</dbReference>
<dbReference type="NCBIfam" id="TIGR02712">
    <property type="entry name" value="urea_carbox"/>
    <property type="match status" value="1"/>
</dbReference>
<dbReference type="Pfam" id="PF00289">
    <property type="entry name" value="Biotin_carb_N"/>
    <property type="match status" value="1"/>
</dbReference>
<dbReference type="SUPFAM" id="SSF56059">
    <property type="entry name" value="Glutathione synthetase ATP-binding domain-like"/>
    <property type="match status" value="1"/>
</dbReference>
<dbReference type="FunFam" id="3.40.50.20:FF:000010">
    <property type="entry name" value="Propionyl-CoA carboxylase subunit alpha"/>
    <property type="match status" value="1"/>
</dbReference>
<dbReference type="Pfam" id="PF00364">
    <property type="entry name" value="Biotin_lipoyl"/>
    <property type="match status" value="1"/>
</dbReference>
<dbReference type="InterPro" id="IPR014084">
    <property type="entry name" value="Urea_COase"/>
</dbReference>
<dbReference type="InterPro" id="IPR014085">
    <property type="entry name" value="Allophanate_hydrolase"/>
</dbReference>
<evidence type="ECO:0000259" key="9">
    <source>
        <dbReference type="PROSITE" id="PS50975"/>
    </source>
</evidence>
<protein>
    <submittedName>
        <fullName evidence="11">Urea amidolyase</fullName>
    </submittedName>
</protein>
<dbReference type="STRING" id="45607.A0A2T0FI78"/>
<dbReference type="GO" id="GO:0004847">
    <property type="term" value="F:urea carboxylase activity"/>
    <property type="evidence" value="ECO:0007669"/>
    <property type="project" value="TreeGrafter"/>
</dbReference>
<keyword evidence="4" id="KW-0378">Hydrolase</keyword>
<keyword evidence="6" id="KW-0092">Biotin</keyword>
<dbReference type="RefSeq" id="XP_024664621.1">
    <property type="nucleotide sequence ID" value="XM_024808853.1"/>
</dbReference>